<evidence type="ECO:0000313" key="7">
    <source>
        <dbReference type="EMBL" id="CAD7011850.1"/>
    </source>
</evidence>
<dbReference type="EMBL" id="CAJHJT010000056">
    <property type="protein sequence ID" value="CAD7011850.1"/>
    <property type="molecule type" value="Genomic_DNA"/>
</dbReference>
<proteinExistence type="predicted"/>
<keyword evidence="4" id="KW-0808">Transferase</keyword>
<evidence type="ECO:0000256" key="1">
    <source>
        <dbReference type="ARBA" id="ARBA00004496"/>
    </source>
</evidence>
<keyword evidence="5" id="KW-0863">Zinc-finger</keyword>
<dbReference type="InterPro" id="IPR039846">
    <property type="entry name" value="ZCCHC4"/>
</dbReference>
<dbReference type="GO" id="GO:0005737">
    <property type="term" value="C:cytoplasm"/>
    <property type="evidence" value="ECO:0007669"/>
    <property type="project" value="UniProtKB-SubCell"/>
</dbReference>
<protein>
    <submittedName>
        <fullName evidence="7">(Mediterranean fruit fly) hypothetical protein</fullName>
    </submittedName>
</protein>
<evidence type="ECO:0000256" key="5">
    <source>
        <dbReference type="PROSITE-ProRule" id="PRU00965"/>
    </source>
</evidence>
<comment type="subcellular location">
    <subcellularLocation>
        <location evidence="1">Cytoplasm</location>
    </subcellularLocation>
</comment>
<evidence type="ECO:0000256" key="2">
    <source>
        <dbReference type="ARBA" id="ARBA00022490"/>
    </source>
</evidence>
<evidence type="ECO:0000313" key="8">
    <source>
        <dbReference type="Proteomes" id="UP000606786"/>
    </source>
</evidence>
<name>A0A811V941_CERCA</name>
<evidence type="ECO:0000259" key="6">
    <source>
        <dbReference type="PROSITE" id="PS51270"/>
    </source>
</evidence>
<dbReference type="InterPro" id="IPR017921">
    <property type="entry name" value="Znf_CTCHY"/>
</dbReference>
<dbReference type="PANTHER" id="PTHR13493">
    <property type="entry name" value="ZINC FINGER CCHC DOMAIN-CONTAINING"/>
    <property type="match status" value="1"/>
</dbReference>
<dbReference type="OrthoDB" id="431817at2759"/>
<dbReference type="InterPro" id="IPR041370">
    <property type="entry name" value="Mlase_EEF1AKMT1/ZCCHC4"/>
</dbReference>
<keyword evidence="8" id="KW-1185">Reference proteome</keyword>
<gene>
    <name evidence="7" type="ORF">CCAP1982_LOCUS19959</name>
</gene>
<organism evidence="7 8">
    <name type="scientific">Ceratitis capitata</name>
    <name type="common">Mediterranean fruit fly</name>
    <name type="synonym">Tephritis capitata</name>
    <dbReference type="NCBI Taxonomy" id="7213"/>
    <lineage>
        <taxon>Eukaryota</taxon>
        <taxon>Metazoa</taxon>
        <taxon>Ecdysozoa</taxon>
        <taxon>Arthropoda</taxon>
        <taxon>Hexapoda</taxon>
        <taxon>Insecta</taxon>
        <taxon>Pterygota</taxon>
        <taxon>Neoptera</taxon>
        <taxon>Endopterygota</taxon>
        <taxon>Diptera</taxon>
        <taxon>Brachycera</taxon>
        <taxon>Muscomorpha</taxon>
        <taxon>Tephritoidea</taxon>
        <taxon>Tephritidae</taxon>
        <taxon>Ceratitis</taxon>
        <taxon>Ceratitis</taxon>
    </lineage>
</organism>
<feature type="domain" description="CTCHY-type" evidence="6">
    <location>
        <begin position="172"/>
        <end position="235"/>
    </location>
</feature>
<evidence type="ECO:0000256" key="3">
    <source>
        <dbReference type="ARBA" id="ARBA00022603"/>
    </source>
</evidence>
<comment type="caution">
    <text evidence="7">The sequence shown here is derived from an EMBL/GenBank/DDBJ whole genome shotgun (WGS) entry which is preliminary data.</text>
</comment>
<dbReference type="GO" id="GO:0003676">
    <property type="term" value="F:nucleic acid binding"/>
    <property type="evidence" value="ECO:0007669"/>
    <property type="project" value="InterPro"/>
</dbReference>
<keyword evidence="5" id="KW-0862">Zinc</keyword>
<dbReference type="Gene3D" id="4.10.60.10">
    <property type="entry name" value="Zinc finger, CCHC-type"/>
    <property type="match status" value="1"/>
</dbReference>
<accession>A0A811V941</accession>
<reference evidence="7" key="1">
    <citation type="submission" date="2020-11" db="EMBL/GenBank/DDBJ databases">
        <authorList>
            <person name="Whitehead M."/>
        </authorList>
    </citation>
    <scope>NUCLEOTIDE SEQUENCE</scope>
    <source>
        <strain evidence="7">EGII</strain>
    </source>
</reference>
<dbReference type="GO" id="GO:0008270">
    <property type="term" value="F:zinc ion binding"/>
    <property type="evidence" value="ECO:0007669"/>
    <property type="project" value="UniProtKB-KW"/>
</dbReference>
<dbReference type="InterPro" id="IPR001878">
    <property type="entry name" value="Znf_CCHC"/>
</dbReference>
<evidence type="ECO:0000256" key="4">
    <source>
        <dbReference type="ARBA" id="ARBA00022679"/>
    </source>
</evidence>
<dbReference type="AlphaFoldDB" id="A0A811V941"/>
<dbReference type="Pfam" id="PF10237">
    <property type="entry name" value="N6-adenineMlase"/>
    <property type="match status" value="1"/>
</dbReference>
<keyword evidence="3" id="KW-0489">Methyltransferase</keyword>
<sequence length="315" mass="37721">MGAPRLHAYLRNEHPEIRSFLLDFDHRMYFFYHDYDYAWYNMCNNHFFDQAQHLQFEKFLKCEPNDKLLIFTDPPFGCRTEPIAGTLRQLTREYNKINKLPHTPLPIFWIFPYFSEHYIQQEMPHLHMCDYKVNYTNHKEYTDVGDKSRKLGSPVRVFTNIPLEVLHLPVEEAYKYCVQCERYTALENRHCNKCGKCPSKNGSTYRHCELCGCCVKPNYVHCKNCRRCTQAEEHNCEMYQANQRCWICQEKGHTEMNCEEWLNYCGASRLVYGQNDKVITCLICRKKGHNERNCKQRSKYLEEVTFMGVTELKFK</sequence>
<dbReference type="PROSITE" id="PS50216">
    <property type="entry name" value="DHHC"/>
    <property type="match status" value="1"/>
</dbReference>
<dbReference type="SMART" id="SM00343">
    <property type="entry name" value="ZnF_C2HC"/>
    <property type="match status" value="2"/>
</dbReference>
<dbReference type="GO" id="GO:0008988">
    <property type="term" value="F:rRNA (adenine-N6-)-methyltransferase activity"/>
    <property type="evidence" value="ECO:0007669"/>
    <property type="project" value="InterPro"/>
</dbReference>
<dbReference type="GO" id="GO:0005730">
    <property type="term" value="C:nucleolus"/>
    <property type="evidence" value="ECO:0007669"/>
    <property type="project" value="TreeGrafter"/>
</dbReference>
<dbReference type="PANTHER" id="PTHR13493:SF3">
    <property type="entry name" value="RRNA N6-ADENOSINE-METHYLTRANSFERASE ZCCHC4"/>
    <property type="match status" value="1"/>
</dbReference>
<dbReference type="Proteomes" id="UP000606786">
    <property type="component" value="Unassembled WGS sequence"/>
</dbReference>
<dbReference type="PROSITE" id="PS51270">
    <property type="entry name" value="ZF_CTCHY"/>
    <property type="match status" value="1"/>
</dbReference>
<keyword evidence="5" id="KW-0479">Metal-binding</keyword>
<keyword evidence="2" id="KW-0963">Cytoplasm</keyword>